<feature type="non-terminal residue" evidence="3">
    <location>
        <position position="1"/>
    </location>
</feature>
<name>A0A382DUV3_9ZZZZ</name>
<protein>
    <recommendedName>
        <fullName evidence="2">Cyclic nucleotide-binding domain-containing protein</fullName>
    </recommendedName>
</protein>
<dbReference type="Pfam" id="PF01135">
    <property type="entry name" value="PCMT"/>
    <property type="match status" value="1"/>
</dbReference>
<dbReference type="PANTHER" id="PTHR11579:SF18">
    <property type="entry name" value="PROTEIN-L-ISOASPARTATE O-METHYLTRANSFERASE"/>
    <property type="match status" value="1"/>
</dbReference>
<dbReference type="PROSITE" id="PS50042">
    <property type="entry name" value="CNMP_BINDING_3"/>
    <property type="match status" value="1"/>
</dbReference>
<feature type="domain" description="Cyclic nucleotide-binding" evidence="2">
    <location>
        <begin position="119"/>
        <end position="187"/>
    </location>
</feature>
<evidence type="ECO:0000256" key="1">
    <source>
        <dbReference type="ARBA" id="ARBA00005369"/>
    </source>
</evidence>
<dbReference type="InterPro" id="IPR000682">
    <property type="entry name" value="PCMT"/>
</dbReference>
<proteinExistence type="inferred from homology"/>
<accession>A0A382DUV3</accession>
<dbReference type="InterPro" id="IPR029063">
    <property type="entry name" value="SAM-dependent_MTases_sf"/>
</dbReference>
<dbReference type="Gene3D" id="3.40.50.150">
    <property type="entry name" value="Vaccinia Virus protein VP39"/>
    <property type="match status" value="1"/>
</dbReference>
<dbReference type="GO" id="GO:0005737">
    <property type="term" value="C:cytoplasm"/>
    <property type="evidence" value="ECO:0007669"/>
    <property type="project" value="TreeGrafter"/>
</dbReference>
<organism evidence="3">
    <name type="scientific">marine metagenome</name>
    <dbReference type="NCBI Taxonomy" id="408172"/>
    <lineage>
        <taxon>unclassified sequences</taxon>
        <taxon>metagenomes</taxon>
        <taxon>ecological metagenomes</taxon>
    </lineage>
</organism>
<dbReference type="PANTHER" id="PTHR11579">
    <property type="entry name" value="PROTEIN-L-ISOASPARTATE O-METHYLTRANSFERASE"/>
    <property type="match status" value="1"/>
</dbReference>
<sequence>VTDFEVMRENMIDGQILPNRVTHPALIGSMSRLPREDFVAKRRRSVAYLDADIEIAPNRYLMKPWVFARLVEAVAPTMDDIGLYIGCGSGYGVAVLAGLCSTVIGLECDSALAERASGLFVDLEIDNALVVEGSLEEGYAEQAPYDLILLEGAVADVPSVILNQLTESGRLVAVISSGDSLGEATIIKRVGNAYGRRILFNAVPSPLP</sequence>
<evidence type="ECO:0000313" key="3">
    <source>
        <dbReference type="EMBL" id="SVB41714.1"/>
    </source>
</evidence>
<comment type="similarity">
    <text evidence="1">Belongs to the methyltransferase superfamily. L-isoaspartyl/D-aspartyl protein methyltransferase family.</text>
</comment>
<dbReference type="AlphaFoldDB" id="A0A382DUV3"/>
<dbReference type="InterPro" id="IPR000595">
    <property type="entry name" value="cNMP-bd_dom"/>
</dbReference>
<gene>
    <name evidence="3" type="ORF">METZ01_LOCUS194568</name>
</gene>
<dbReference type="GO" id="GO:0004719">
    <property type="term" value="F:protein-L-isoaspartate (D-aspartate) O-methyltransferase activity"/>
    <property type="evidence" value="ECO:0007669"/>
    <property type="project" value="InterPro"/>
</dbReference>
<dbReference type="EMBL" id="UINC01041023">
    <property type="protein sequence ID" value="SVB41714.1"/>
    <property type="molecule type" value="Genomic_DNA"/>
</dbReference>
<dbReference type="CDD" id="cd02440">
    <property type="entry name" value="AdoMet_MTases"/>
    <property type="match status" value="1"/>
</dbReference>
<evidence type="ECO:0000259" key="2">
    <source>
        <dbReference type="PROSITE" id="PS50042"/>
    </source>
</evidence>
<reference evidence="3" key="1">
    <citation type="submission" date="2018-05" db="EMBL/GenBank/DDBJ databases">
        <authorList>
            <person name="Lanie J.A."/>
            <person name="Ng W.-L."/>
            <person name="Kazmierczak K.M."/>
            <person name="Andrzejewski T.M."/>
            <person name="Davidsen T.M."/>
            <person name="Wayne K.J."/>
            <person name="Tettelin H."/>
            <person name="Glass J.I."/>
            <person name="Rusch D."/>
            <person name="Podicherti R."/>
            <person name="Tsui H.-C.T."/>
            <person name="Winkler M.E."/>
        </authorList>
    </citation>
    <scope>NUCLEOTIDE SEQUENCE</scope>
</reference>
<dbReference type="SUPFAM" id="SSF53335">
    <property type="entry name" value="S-adenosyl-L-methionine-dependent methyltransferases"/>
    <property type="match status" value="1"/>
</dbReference>